<dbReference type="InterPro" id="IPR015943">
    <property type="entry name" value="WD40/YVTN_repeat-like_dom_sf"/>
</dbReference>
<proteinExistence type="predicted"/>
<sequence>MKSLFRLCAPLALSASFLSLATAQSKWLPYGPYGGDARAFAQDPHDHNHIYLGTVSGTVYDTHDGGNTWKFLADVGKRDDLVFDNLIVDPTNANRVLAAGWVLSSADGGLYVSNDAGKTWTENADMKGKSIRSMTVSPSNPKLMLIGTVQEGVFRSEDGGDHWKLISPPGSREIHEVESVAFDPKDPNRMYAGTWHLPWRTSDGGATWQNMKEGIIDDSDVFSIIVDPTNPSNVYLSACSGIYRSNDQGMKYVKVQGIPSTARRTRVLMEDSKSPNTVFAGTTEGLWRTTDAGHTFARYGDPSWIINDVSIDPQNSNRVLLATDRTGVLISNDGGQTFAPANTGFTQRQITAVAQDRKNPAHVYVGVINDKMAGGVFESQDGGLSWVQKSAGLNGSDVFSLVQAPDGTMLAGTRHGIMRWDGNVWKTSGLTLALPPLPDPDAQKKAAAPTSKTRAGKAAAASAAARARSKPPRIAPPHNTPPQEANSGVFAFAVNGNTVFAATEEGLLNSTDNGLTWNHIRTATGEPWRIVKSEGARVVVADLHKIAISTDSGANFHVIQAPTELTYLTAAAVDDGGRVWVGGREGVWLSENDGSSWHTQKGLYVPNVSGIHYDSESKRVLVTANRPSTLVFSVNTNNMKVTYQDAGWPLRTTRAVGDHLIGITPFDGIVLAPRMVDSPEKPLEAQRR</sequence>
<feature type="compositionally biased region" description="Low complexity" evidence="2">
    <location>
        <begin position="445"/>
        <end position="466"/>
    </location>
</feature>
<protein>
    <recommendedName>
        <fullName evidence="4">Sortilin N-terminal domain-containing protein</fullName>
    </recommendedName>
</protein>
<dbReference type="InterPro" id="IPR031778">
    <property type="entry name" value="Sortilin_N"/>
</dbReference>
<feature type="domain" description="Sortilin N-terminal" evidence="4">
    <location>
        <begin position="110"/>
        <end position="191"/>
    </location>
</feature>
<dbReference type="PANTHER" id="PTHR43739">
    <property type="entry name" value="XYLOGLUCANASE (EUROFUNG)"/>
    <property type="match status" value="1"/>
</dbReference>
<keyword evidence="6" id="KW-1185">Reference proteome</keyword>
<dbReference type="Pfam" id="PF15902">
    <property type="entry name" value="Sortilin-Vps10"/>
    <property type="match status" value="1"/>
</dbReference>
<evidence type="ECO:0000256" key="2">
    <source>
        <dbReference type="SAM" id="MobiDB-lite"/>
    </source>
</evidence>
<dbReference type="CDD" id="cd15482">
    <property type="entry name" value="Sialidase_non-viral"/>
    <property type="match status" value="1"/>
</dbReference>
<feature type="region of interest" description="Disordered" evidence="2">
    <location>
        <begin position="435"/>
        <end position="484"/>
    </location>
</feature>
<keyword evidence="1" id="KW-0677">Repeat</keyword>
<evidence type="ECO:0000313" key="6">
    <source>
        <dbReference type="Proteomes" id="UP000182427"/>
    </source>
</evidence>
<keyword evidence="3" id="KW-0732">Signal</keyword>
<dbReference type="PANTHER" id="PTHR43739:SF5">
    <property type="entry name" value="EXO-ALPHA-SIALIDASE"/>
    <property type="match status" value="1"/>
</dbReference>
<dbReference type="RefSeq" id="WP_083345095.1">
    <property type="nucleotide sequence ID" value="NZ_LT629690.1"/>
</dbReference>
<dbReference type="Proteomes" id="UP000182427">
    <property type="component" value="Chromosome I"/>
</dbReference>
<organism evidence="5 6">
    <name type="scientific">Terriglobus roseus</name>
    <dbReference type="NCBI Taxonomy" id="392734"/>
    <lineage>
        <taxon>Bacteria</taxon>
        <taxon>Pseudomonadati</taxon>
        <taxon>Acidobacteriota</taxon>
        <taxon>Terriglobia</taxon>
        <taxon>Terriglobales</taxon>
        <taxon>Acidobacteriaceae</taxon>
        <taxon>Terriglobus</taxon>
    </lineage>
</organism>
<dbReference type="InterPro" id="IPR052025">
    <property type="entry name" value="Xyloglucanase_GH74"/>
</dbReference>
<evidence type="ECO:0000256" key="1">
    <source>
        <dbReference type="ARBA" id="ARBA00022737"/>
    </source>
</evidence>
<accession>A0A1G7KAN0</accession>
<evidence type="ECO:0000259" key="4">
    <source>
        <dbReference type="Pfam" id="PF15902"/>
    </source>
</evidence>
<name>A0A1G7KAN0_9BACT</name>
<dbReference type="SUPFAM" id="SSF110296">
    <property type="entry name" value="Oligoxyloglucan reducing end-specific cellobiohydrolase"/>
    <property type="match status" value="2"/>
</dbReference>
<dbReference type="Gene3D" id="2.130.10.10">
    <property type="entry name" value="YVTN repeat-like/Quinoprotein amine dehydrogenase"/>
    <property type="match status" value="5"/>
</dbReference>
<dbReference type="OrthoDB" id="9767885at2"/>
<dbReference type="GO" id="GO:0010411">
    <property type="term" value="P:xyloglucan metabolic process"/>
    <property type="evidence" value="ECO:0007669"/>
    <property type="project" value="TreeGrafter"/>
</dbReference>
<dbReference type="EMBL" id="LT629690">
    <property type="protein sequence ID" value="SDF34227.1"/>
    <property type="molecule type" value="Genomic_DNA"/>
</dbReference>
<feature type="signal peptide" evidence="3">
    <location>
        <begin position="1"/>
        <end position="21"/>
    </location>
</feature>
<dbReference type="AlphaFoldDB" id="A0A1G7KAN0"/>
<gene>
    <name evidence="5" type="ORF">SAMN05444167_2115</name>
</gene>
<feature type="chain" id="PRO_5009241614" description="Sortilin N-terminal domain-containing protein" evidence="3">
    <location>
        <begin position="22"/>
        <end position="688"/>
    </location>
</feature>
<dbReference type="InterPro" id="IPR036278">
    <property type="entry name" value="Sialidase_sf"/>
</dbReference>
<evidence type="ECO:0000313" key="5">
    <source>
        <dbReference type="EMBL" id="SDF34227.1"/>
    </source>
</evidence>
<reference evidence="5 6" key="1">
    <citation type="submission" date="2016-10" db="EMBL/GenBank/DDBJ databases">
        <authorList>
            <person name="de Groot N.N."/>
        </authorList>
    </citation>
    <scope>NUCLEOTIDE SEQUENCE [LARGE SCALE GENOMIC DNA]</scope>
    <source>
        <strain evidence="5 6">GAS232</strain>
    </source>
</reference>
<dbReference type="SUPFAM" id="SSF50939">
    <property type="entry name" value="Sialidases"/>
    <property type="match status" value="1"/>
</dbReference>
<evidence type="ECO:0000256" key="3">
    <source>
        <dbReference type="SAM" id="SignalP"/>
    </source>
</evidence>